<accession>A0A0A2M6Y0</accession>
<evidence type="ECO:0000313" key="2">
    <source>
        <dbReference type="Proteomes" id="UP000030152"/>
    </source>
</evidence>
<dbReference type="eggNOG" id="ENOG5030R9T">
    <property type="taxonomic scope" value="Bacteria"/>
</dbReference>
<dbReference type="AlphaFoldDB" id="A0A0A2M6Y0"/>
<keyword evidence="2" id="KW-1185">Reference proteome</keyword>
<proteinExistence type="predicted"/>
<gene>
    <name evidence="1" type="ORF">Q765_00445</name>
</gene>
<comment type="caution">
    <text evidence="1">The sequence shown here is derived from an EMBL/GenBank/DDBJ whole genome shotgun (WGS) entry which is preliminary data.</text>
</comment>
<organism evidence="1 2">
    <name type="scientific">Flavobacterium rivuli WB 3.3-2 = DSM 21788</name>
    <dbReference type="NCBI Taxonomy" id="1121895"/>
    <lineage>
        <taxon>Bacteria</taxon>
        <taxon>Pseudomonadati</taxon>
        <taxon>Bacteroidota</taxon>
        <taxon>Flavobacteriia</taxon>
        <taxon>Flavobacteriales</taxon>
        <taxon>Flavobacteriaceae</taxon>
        <taxon>Flavobacterium</taxon>
    </lineage>
</organism>
<sequence length="201" mass="23265">MQQLANIDNFSKLYYEDENLTKEEIFEDKILSEGIYYLLPGQNYTDVLNQIDISVLWDFKSDREIINTFEVWESRIYKSGELSSNYSREVYFNGKNIAGQSYTSSSEPIGGIYKILDLSNVILNNNGYIIKFPNGSSYNFYFNSKGVLYRIFPDTGGWDRPYDRLSKFLEDDPIVSHLSSEQLNYFTIAEPLIPESAVILL</sequence>
<dbReference type="EMBL" id="JRLX01000001">
    <property type="protein sequence ID" value="KGO88417.1"/>
    <property type="molecule type" value="Genomic_DNA"/>
</dbReference>
<reference evidence="1 2" key="1">
    <citation type="submission" date="2013-09" db="EMBL/GenBank/DDBJ databases">
        <authorList>
            <person name="Zeng Z."/>
            <person name="Chen C."/>
        </authorList>
    </citation>
    <scope>NUCLEOTIDE SEQUENCE [LARGE SCALE GENOMIC DNA]</scope>
    <source>
        <strain evidence="1 2">WB 3.3-2</strain>
    </source>
</reference>
<protein>
    <submittedName>
        <fullName evidence="1">Uncharacterized protein</fullName>
    </submittedName>
</protein>
<dbReference type="Proteomes" id="UP000030152">
    <property type="component" value="Unassembled WGS sequence"/>
</dbReference>
<evidence type="ECO:0000313" key="1">
    <source>
        <dbReference type="EMBL" id="KGO88417.1"/>
    </source>
</evidence>
<name>A0A0A2M6Y0_9FLAO</name>